<evidence type="ECO:0000313" key="9">
    <source>
        <dbReference type="EMBL" id="KAK6355599.1"/>
    </source>
</evidence>
<evidence type="ECO:0000313" key="10">
    <source>
        <dbReference type="Proteomes" id="UP001375240"/>
    </source>
</evidence>
<dbReference type="Pfam" id="PF00082">
    <property type="entry name" value="Peptidase_S8"/>
    <property type="match status" value="1"/>
</dbReference>
<dbReference type="CDD" id="cd04077">
    <property type="entry name" value="Peptidases_S8_PCSK9_ProteinaseK_like"/>
    <property type="match status" value="1"/>
</dbReference>
<feature type="domain" description="Peptidase S8/S53" evidence="8">
    <location>
        <begin position="219"/>
        <end position="461"/>
    </location>
</feature>
<evidence type="ECO:0000256" key="5">
    <source>
        <dbReference type="PROSITE-ProRule" id="PRU01240"/>
    </source>
</evidence>
<accession>A0AAV9V9V6</accession>
<comment type="similarity">
    <text evidence="1 5 6">Belongs to the peptidase S8 family.</text>
</comment>
<evidence type="ECO:0000256" key="2">
    <source>
        <dbReference type="ARBA" id="ARBA00022670"/>
    </source>
</evidence>
<sequence>MKVSVLTSSLLLLAARFIYAAPASDQLDRRDEIAALAHNLETSPPATIPEETSFKAAATDDPVGEYIVVMAENEKRPWPEIFSEMGYNVSAINSSGFSTKSFATDDGTRIDTFGTSMRMFTMKMPASEAESMGDAENVSSLELNGVAYAAVMPDEGDSKPHFPLFARADTNTTRGDGQVREQNTAPWNLQRVSSTAPVQANGRRATDLTFNYKFDSAAGAGVDVYVLDTGINVEHVEFGGRAVMGFTGIGNVTVDDGGHGSHCSGTIGGARFGVAKNVNLIGAKVLSGKGSGPFSAIIGGLDFAMKRHLQRMNDPDFKGSVVSMSLGGKGRATAVLNMMAKASKAGMHFSVAAGNDNADACNFWPSGFSADLPILSVGATDINDQRASFSNFGKCVDIHAPGVAIVSSDKGGTNAISSKQGTSMACPAVSGMIADELLKNPKLKLDPAGMKALIKSKAIKGVVKGATNAPDILNNGLR</sequence>
<evidence type="ECO:0000256" key="6">
    <source>
        <dbReference type="RuleBase" id="RU003355"/>
    </source>
</evidence>
<dbReference type="InterPro" id="IPR036852">
    <property type="entry name" value="Peptidase_S8/S53_dom_sf"/>
</dbReference>
<keyword evidence="2 5" id="KW-0645">Protease</keyword>
<feature type="signal peptide" evidence="7">
    <location>
        <begin position="1"/>
        <end position="20"/>
    </location>
</feature>
<dbReference type="AlphaFoldDB" id="A0AAV9V9V6"/>
<keyword evidence="7" id="KW-0732">Signal</keyword>
<evidence type="ECO:0000259" key="8">
    <source>
        <dbReference type="Pfam" id="PF00082"/>
    </source>
</evidence>
<keyword evidence="3 5" id="KW-0378">Hydrolase</keyword>
<dbReference type="InterPro" id="IPR000209">
    <property type="entry name" value="Peptidase_S8/S53_dom"/>
</dbReference>
<name>A0AAV9V9V6_9PEZI</name>
<feature type="chain" id="PRO_5043676234" description="Peptidase S8/S53 domain-containing protein" evidence="7">
    <location>
        <begin position="21"/>
        <end position="478"/>
    </location>
</feature>
<organism evidence="9 10">
    <name type="scientific">Orbilia brochopaga</name>
    <dbReference type="NCBI Taxonomy" id="3140254"/>
    <lineage>
        <taxon>Eukaryota</taxon>
        <taxon>Fungi</taxon>
        <taxon>Dikarya</taxon>
        <taxon>Ascomycota</taxon>
        <taxon>Pezizomycotina</taxon>
        <taxon>Orbiliomycetes</taxon>
        <taxon>Orbiliales</taxon>
        <taxon>Orbiliaceae</taxon>
        <taxon>Orbilia</taxon>
    </lineage>
</organism>
<gene>
    <name evidence="9" type="ORF">TWF696_004698</name>
</gene>
<dbReference type="Gene3D" id="3.40.50.200">
    <property type="entry name" value="Peptidase S8/S53 domain"/>
    <property type="match status" value="1"/>
</dbReference>
<dbReference type="PROSITE" id="PS00136">
    <property type="entry name" value="SUBTILASE_ASP"/>
    <property type="match status" value="1"/>
</dbReference>
<dbReference type="InterPro" id="IPR022398">
    <property type="entry name" value="Peptidase_S8_His-AS"/>
</dbReference>
<dbReference type="GO" id="GO:0006508">
    <property type="term" value="P:proteolysis"/>
    <property type="evidence" value="ECO:0007669"/>
    <property type="project" value="UniProtKB-KW"/>
</dbReference>
<dbReference type="PROSITE" id="PS00137">
    <property type="entry name" value="SUBTILASE_HIS"/>
    <property type="match status" value="1"/>
</dbReference>
<evidence type="ECO:0000256" key="4">
    <source>
        <dbReference type="ARBA" id="ARBA00022825"/>
    </source>
</evidence>
<dbReference type="FunFam" id="3.40.50.200:FF:000007">
    <property type="entry name" value="Subtilisin-like serine protease"/>
    <property type="match status" value="1"/>
</dbReference>
<protein>
    <recommendedName>
        <fullName evidence="8">Peptidase S8/S53 domain-containing protein</fullName>
    </recommendedName>
</protein>
<dbReference type="PANTHER" id="PTHR43806:SF11">
    <property type="entry name" value="CEREVISIN-RELATED"/>
    <property type="match status" value="1"/>
</dbReference>
<comment type="caution">
    <text evidence="9">The sequence shown here is derived from an EMBL/GenBank/DDBJ whole genome shotgun (WGS) entry which is preliminary data.</text>
</comment>
<feature type="active site" description="Charge relay system" evidence="5">
    <location>
        <position position="259"/>
    </location>
</feature>
<dbReference type="PROSITE" id="PS51892">
    <property type="entry name" value="SUBTILASE"/>
    <property type="match status" value="1"/>
</dbReference>
<evidence type="ECO:0000256" key="1">
    <source>
        <dbReference type="ARBA" id="ARBA00011073"/>
    </source>
</evidence>
<keyword evidence="10" id="KW-1185">Reference proteome</keyword>
<evidence type="ECO:0000256" key="7">
    <source>
        <dbReference type="SAM" id="SignalP"/>
    </source>
</evidence>
<dbReference type="InterPro" id="IPR050131">
    <property type="entry name" value="Peptidase_S8_subtilisin-like"/>
</dbReference>
<dbReference type="PRINTS" id="PR00723">
    <property type="entry name" value="SUBTILISIN"/>
</dbReference>
<dbReference type="SUPFAM" id="SSF52743">
    <property type="entry name" value="Subtilisin-like"/>
    <property type="match status" value="1"/>
</dbReference>
<dbReference type="InterPro" id="IPR015500">
    <property type="entry name" value="Peptidase_S8_subtilisin-rel"/>
</dbReference>
<reference evidence="9 10" key="1">
    <citation type="submission" date="2019-10" db="EMBL/GenBank/DDBJ databases">
        <authorList>
            <person name="Palmer J.M."/>
        </authorList>
    </citation>
    <scope>NUCLEOTIDE SEQUENCE [LARGE SCALE GENOMIC DNA]</scope>
    <source>
        <strain evidence="9 10">TWF696</strain>
    </source>
</reference>
<dbReference type="EMBL" id="JAVHNQ010000002">
    <property type="protein sequence ID" value="KAK6355599.1"/>
    <property type="molecule type" value="Genomic_DNA"/>
</dbReference>
<keyword evidence="4 5" id="KW-0720">Serine protease</keyword>
<dbReference type="InterPro" id="IPR023828">
    <property type="entry name" value="Peptidase_S8_Ser-AS"/>
</dbReference>
<dbReference type="Proteomes" id="UP001375240">
    <property type="component" value="Unassembled WGS sequence"/>
</dbReference>
<feature type="active site" description="Charge relay system" evidence="5">
    <location>
        <position position="423"/>
    </location>
</feature>
<dbReference type="PANTHER" id="PTHR43806">
    <property type="entry name" value="PEPTIDASE S8"/>
    <property type="match status" value="1"/>
</dbReference>
<dbReference type="GO" id="GO:0004252">
    <property type="term" value="F:serine-type endopeptidase activity"/>
    <property type="evidence" value="ECO:0007669"/>
    <property type="project" value="UniProtKB-UniRule"/>
</dbReference>
<proteinExistence type="inferred from homology"/>
<evidence type="ECO:0000256" key="3">
    <source>
        <dbReference type="ARBA" id="ARBA00022801"/>
    </source>
</evidence>
<dbReference type="PROSITE" id="PS00138">
    <property type="entry name" value="SUBTILASE_SER"/>
    <property type="match status" value="1"/>
</dbReference>
<feature type="active site" description="Charge relay system" evidence="5">
    <location>
        <position position="228"/>
    </location>
</feature>
<dbReference type="InterPro" id="IPR034193">
    <property type="entry name" value="PCSK9_ProteinaseK-like"/>
</dbReference>
<dbReference type="InterPro" id="IPR023827">
    <property type="entry name" value="Peptidase_S8_Asp-AS"/>
</dbReference>